<dbReference type="EC" id="2.7.7.25" evidence="3"/>
<dbReference type="CDD" id="cd00077">
    <property type="entry name" value="HDc"/>
    <property type="match status" value="1"/>
</dbReference>
<dbReference type="InterPro" id="IPR006674">
    <property type="entry name" value="HD_domain"/>
</dbReference>
<protein>
    <submittedName>
        <fullName evidence="3">tRNA nucleotidyltransferase, A-adding</fullName>
        <ecNumber evidence="3">2.7.7.25</ecNumber>
    </submittedName>
</protein>
<dbReference type="Gene3D" id="1.10.3090.10">
    <property type="entry name" value="cca-adding enzyme, domain 2"/>
    <property type="match status" value="1"/>
</dbReference>
<dbReference type="InterPro" id="IPR006675">
    <property type="entry name" value="HDIG_dom"/>
</dbReference>
<dbReference type="AlphaFoldDB" id="A0A6N3ITZ0"/>
<dbReference type="GO" id="GO:0000166">
    <property type="term" value="F:nucleotide binding"/>
    <property type="evidence" value="ECO:0007669"/>
    <property type="project" value="UniProtKB-KW"/>
</dbReference>
<dbReference type="InterPro" id="IPR050124">
    <property type="entry name" value="tRNA_CCA-adding_enzyme"/>
</dbReference>
<keyword evidence="3" id="KW-0548">Nucleotidyltransferase</keyword>
<gene>
    <name evidence="3" type="ORF">AVDCRST_MAG78-479</name>
</gene>
<feature type="domain" description="HD" evidence="2">
    <location>
        <begin position="40"/>
        <end position="151"/>
    </location>
</feature>
<proteinExistence type="predicted"/>
<dbReference type="InterPro" id="IPR003607">
    <property type="entry name" value="HD/PDEase_dom"/>
</dbReference>
<dbReference type="EMBL" id="CADCVB010000033">
    <property type="protein sequence ID" value="CAA9412617.1"/>
    <property type="molecule type" value="Genomic_DNA"/>
</dbReference>
<reference evidence="3" key="1">
    <citation type="submission" date="2020-02" db="EMBL/GenBank/DDBJ databases">
        <authorList>
            <person name="Meier V. D."/>
        </authorList>
    </citation>
    <scope>NUCLEOTIDE SEQUENCE</scope>
    <source>
        <strain evidence="3">AVDCRST_MAG78</strain>
    </source>
</reference>
<evidence type="ECO:0000313" key="3">
    <source>
        <dbReference type="EMBL" id="CAA9412617.1"/>
    </source>
</evidence>
<dbReference type="PANTHER" id="PTHR47545">
    <property type="entry name" value="MULTIFUNCTIONAL CCA PROTEIN"/>
    <property type="match status" value="1"/>
</dbReference>
<accession>A0A6N3ITZ0</accession>
<keyword evidence="3" id="KW-0808">Transferase</keyword>
<dbReference type="Pfam" id="PF01966">
    <property type="entry name" value="HD"/>
    <property type="match status" value="1"/>
</dbReference>
<dbReference type="SUPFAM" id="SSF109604">
    <property type="entry name" value="HD-domain/PDEase-like"/>
    <property type="match status" value="1"/>
</dbReference>
<dbReference type="NCBIfam" id="TIGR00277">
    <property type="entry name" value="HDIG"/>
    <property type="match status" value="1"/>
</dbReference>
<evidence type="ECO:0000256" key="1">
    <source>
        <dbReference type="ARBA" id="ARBA00022741"/>
    </source>
</evidence>
<evidence type="ECO:0000259" key="2">
    <source>
        <dbReference type="Pfam" id="PF01966"/>
    </source>
</evidence>
<organism evidence="3">
    <name type="scientific">uncultured Rubrobacteraceae bacterium</name>
    <dbReference type="NCBI Taxonomy" id="349277"/>
    <lineage>
        <taxon>Bacteria</taxon>
        <taxon>Bacillati</taxon>
        <taxon>Actinomycetota</taxon>
        <taxon>Rubrobacteria</taxon>
        <taxon>Rubrobacterales</taxon>
        <taxon>Rubrobacteraceae</taxon>
        <taxon>environmental samples</taxon>
    </lineage>
</organism>
<dbReference type="GO" id="GO:0016779">
    <property type="term" value="F:nucleotidyltransferase activity"/>
    <property type="evidence" value="ECO:0007669"/>
    <property type="project" value="UniProtKB-KW"/>
</dbReference>
<sequence length="234" mass="25714">MPELRLARNQGQGPFHHLDTFGHILETVRGVERELTEGWIGARVDEERRRGLRVVGLLHDVAKPVTRGEAEGRVLFVAHDTLGARMAQRVCRRLGLPARLTDLAATLTALHLKIGFMGNPRSDYAPERLARAAGPFGEELAVLSWADRLAAQGPRLKPEHVERHRELCVDFLRISRDLGPYPEPDYEGLAGRLSHPPAADVGYAASRVRLLTARGLAEDAAVRQVVGLSGRGEA</sequence>
<keyword evidence="1" id="KW-0547">Nucleotide-binding</keyword>
<name>A0A6N3ITZ0_9ACTN</name>